<evidence type="ECO:0000256" key="1">
    <source>
        <dbReference type="SAM" id="MobiDB-lite"/>
    </source>
</evidence>
<feature type="transmembrane region" description="Helical" evidence="2">
    <location>
        <begin position="355"/>
        <end position="374"/>
    </location>
</feature>
<feature type="transmembrane region" description="Helical" evidence="2">
    <location>
        <begin position="294"/>
        <end position="312"/>
    </location>
</feature>
<feature type="region of interest" description="Disordered" evidence="1">
    <location>
        <begin position="188"/>
        <end position="211"/>
    </location>
</feature>
<protein>
    <recommendedName>
        <fullName evidence="3">Calcium channel YVC1-like C-terminal transmembrane domain-containing protein</fullName>
    </recommendedName>
</protein>
<sequence length="701" mass="78756">MPPNPQTPKSTRLMQWMEDDVPVIDSKESFTDVVVKLSTYIAKAIDSAYTYEQLRTTTAGQSLKPLISNLSDNCHHPAVVAGLLASRYLFTNADSDSDSALNDSRALACELVAWQFLTFLSEKELIDYLLYELPEYESADDENDENDESAIEEGSNGQTPRTPRPHGNGHSDERSPLIRTCTAEYGNFRPPKRASIDHLSGHTPSSMFQDDANGSRINLDASMAGMNALEIAAIGDAKKFLSQNPVQKIVEDIWNGDVVFWESLSVHAVKKPRVYNKRLADPFSRLRVPKYQKFFQTAFFVSLLALYYAVLVERNPDHITATEAMLYIWIAAFAYDEFGEIQDAGLMFYQTDFWSLWDIGIIGVSAAFVLTRIVGLMKDSDYIIDVAFDILSMVALFLVPRIFSVMSLNPYFGSLIPVLKEMTKAFCKFLPVIIVLYLGFLTTFTMLARDRMSLNEMSWLLIKVFFGSSYLGFDMAVKISPLFGYTLIAAIIKQAGAYTSQLIFVCLTNILLITSLVSLVSNSLTEVMAHAREEYLFQYSIYVLESSTSRRLTYFMPPLNLLPLTLLRPLRLFFPSEQVRRIRIFVLKATHLPFMAVIWAYEKSRRLVSQPHPTLTKAPHFSTRPLSSGHFNFDGGHDFVKASSSRTALPETSPSRSPNMVDSTLKSASGGVENAEMLLLIQRLSEQVDSLTAMVAGQRKD</sequence>
<feature type="compositionally biased region" description="Acidic residues" evidence="1">
    <location>
        <begin position="139"/>
        <end position="151"/>
    </location>
</feature>
<dbReference type="EMBL" id="JAVRRD010000020">
    <property type="protein sequence ID" value="KAK5048942.1"/>
    <property type="molecule type" value="Genomic_DNA"/>
</dbReference>
<evidence type="ECO:0000313" key="5">
    <source>
        <dbReference type="Proteomes" id="UP001358417"/>
    </source>
</evidence>
<keyword evidence="2" id="KW-0472">Membrane</keyword>
<dbReference type="RefSeq" id="XP_064704147.1">
    <property type="nucleotide sequence ID" value="XM_064848933.1"/>
</dbReference>
<dbReference type="InterPro" id="IPR052971">
    <property type="entry name" value="TRP_calcium_channel"/>
</dbReference>
<evidence type="ECO:0000259" key="3">
    <source>
        <dbReference type="Pfam" id="PF23317"/>
    </source>
</evidence>
<organism evidence="4 5">
    <name type="scientific">Exophiala bonariae</name>
    <dbReference type="NCBI Taxonomy" id="1690606"/>
    <lineage>
        <taxon>Eukaryota</taxon>
        <taxon>Fungi</taxon>
        <taxon>Dikarya</taxon>
        <taxon>Ascomycota</taxon>
        <taxon>Pezizomycotina</taxon>
        <taxon>Eurotiomycetes</taxon>
        <taxon>Chaetothyriomycetidae</taxon>
        <taxon>Chaetothyriales</taxon>
        <taxon>Herpotrichiellaceae</taxon>
        <taxon>Exophiala</taxon>
    </lineage>
</organism>
<proteinExistence type="predicted"/>
<feature type="domain" description="Calcium channel YVC1-like C-terminal transmembrane" evidence="3">
    <location>
        <begin position="300"/>
        <end position="604"/>
    </location>
</feature>
<dbReference type="AlphaFoldDB" id="A0AAV9N7T5"/>
<dbReference type="Pfam" id="PF23317">
    <property type="entry name" value="YVC1_C"/>
    <property type="match status" value="1"/>
</dbReference>
<keyword evidence="2" id="KW-0812">Transmembrane</keyword>
<gene>
    <name evidence="4" type="ORF">LTR84_005363</name>
</gene>
<keyword evidence="5" id="KW-1185">Reference proteome</keyword>
<feature type="region of interest" description="Disordered" evidence="1">
    <location>
        <begin position="139"/>
        <end position="176"/>
    </location>
</feature>
<dbReference type="GeneID" id="89973540"/>
<dbReference type="PANTHER" id="PTHR35859">
    <property type="entry name" value="NONSELECTIVE CATION CHANNEL PROTEIN"/>
    <property type="match status" value="1"/>
</dbReference>
<feature type="transmembrane region" description="Helical" evidence="2">
    <location>
        <begin position="429"/>
        <end position="448"/>
    </location>
</feature>
<comment type="caution">
    <text evidence="4">The sequence shown here is derived from an EMBL/GenBank/DDBJ whole genome shotgun (WGS) entry which is preliminary data.</text>
</comment>
<feature type="transmembrane region" description="Helical" evidence="2">
    <location>
        <begin position="460"/>
        <end position="492"/>
    </location>
</feature>
<feature type="transmembrane region" description="Helical" evidence="2">
    <location>
        <begin position="498"/>
        <end position="520"/>
    </location>
</feature>
<accession>A0AAV9N7T5</accession>
<evidence type="ECO:0000313" key="4">
    <source>
        <dbReference type="EMBL" id="KAK5048942.1"/>
    </source>
</evidence>
<keyword evidence="2" id="KW-1133">Transmembrane helix</keyword>
<dbReference type="Proteomes" id="UP001358417">
    <property type="component" value="Unassembled WGS sequence"/>
</dbReference>
<feature type="transmembrane region" description="Helical" evidence="2">
    <location>
        <begin position="386"/>
        <end position="409"/>
    </location>
</feature>
<name>A0AAV9N7T5_9EURO</name>
<evidence type="ECO:0000256" key="2">
    <source>
        <dbReference type="SAM" id="Phobius"/>
    </source>
</evidence>
<dbReference type="PANTHER" id="PTHR35859:SF5">
    <property type="entry name" value="ION TRANSPORT DOMAIN-CONTAINING PROTEIN"/>
    <property type="match status" value="1"/>
</dbReference>
<reference evidence="4 5" key="1">
    <citation type="submission" date="2023-08" db="EMBL/GenBank/DDBJ databases">
        <title>Black Yeasts Isolated from many extreme environments.</title>
        <authorList>
            <person name="Coleine C."/>
            <person name="Stajich J.E."/>
            <person name="Selbmann L."/>
        </authorList>
    </citation>
    <scope>NUCLEOTIDE SEQUENCE [LARGE SCALE GENOMIC DNA]</scope>
    <source>
        <strain evidence="4 5">CCFEE 5792</strain>
    </source>
</reference>
<dbReference type="InterPro" id="IPR056336">
    <property type="entry name" value="YVC1_C"/>
</dbReference>